<dbReference type="AlphaFoldDB" id="A0A420MSC4"/>
<dbReference type="EMBL" id="MRCX01000124">
    <property type="protein sequence ID" value="RKK70907.1"/>
    <property type="molecule type" value="Genomic_DNA"/>
</dbReference>
<evidence type="ECO:0000313" key="3">
    <source>
        <dbReference type="Proteomes" id="UP000285084"/>
    </source>
</evidence>
<evidence type="ECO:0000313" key="2">
    <source>
        <dbReference type="EMBL" id="RKK70907.1"/>
    </source>
</evidence>
<evidence type="ECO:0000256" key="1">
    <source>
        <dbReference type="ARBA" id="ARBA00022857"/>
    </source>
</evidence>
<proteinExistence type="predicted"/>
<dbReference type="InterPro" id="IPR002347">
    <property type="entry name" value="SDR_fam"/>
</dbReference>
<dbReference type="Proteomes" id="UP000285084">
    <property type="component" value="Unassembled WGS sequence"/>
</dbReference>
<dbReference type="FunFam" id="3.40.50.720:FF:000084">
    <property type="entry name" value="Short-chain dehydrogenase reductase"/>
    <property type="match status" value="1"/>
</dbReference>
<name>A0A420MSC4_FUSOX</name>
<dbReference type="Pfam" id="PF13561">
    <property type="entry name" value="adh_short_C2"/>
    <property type="match status" value="2"/>
</dbReference>
<dbReference type="VEuPathDB" id="FungiDB:FOIG_04538"/>
<sequence>MASFDNKVIAITGAASGMGLATAKLLASRGASLSLADLNEVALQKVISTLPGGVVKHLSVAVDVRDAASVEAWIDKTVEKFGKLDGAVNMAGVLGPSHTSILDTTEKDLNFVMSVNVNGVFNCLKPQIKALKQGGAIVSAASISGQVGLPYSSIYCASKAAVISLSTAAAKENGHLRINCVAPGESDTCKPWNGVALELAANLWCLTPGVVYTPMSADHDPKRVENGMMANAQRKIGSAHEVASVIAFLLSQDASFVTGAVYNVDGGWITSSKTSGQSKL</sequence>
<dbReference type="CDD" id="cd05233">
    <property type="entry name" value="SDR_c"/>
    <property type="match status" value="1"/>
</dbReference>
<dbReference type="Gene3D" id="3.40.50.720">
    <property type="entry name" value="NAD(P)-binding Rossmann-like Domain"/>
    <property type="match status" value="2"/>
</dbReference>
<organism evidence="2 3">
    <name type="scientific">Fusarium oxysporum</name>
    <name type="common">Fusarium vascular wilt</name>
    <dbReference type="NCBI Taxonomy" id="5507"/>
    <lineage>
        <taxon>Eukaryota</taxon>
        <taxon>Fungi</taxon>
        <taxon>Dikarya</taxon>
        <taxon>Ascomycota</taxon>
        <taxon>Pezizomycotina</taxon>
        <taxon>Sordariomycetes</taxon>
        <taxon>Hypocreomycetidae</taxon>
        <taxon>Hypocreales</taxon>
        <taxon>Nectriaceae</taxon>
        <taxon>Fusarium</taxon>
        <taxon>Fusarium oxysporum species complex</taxon>
    </lineage>
</organism>
<dbReference type="PROSITE" id="PS00061">
    <property type="entry name" value="ADH_SHORT"/>
    <property type="match status" value="1"/>
</dbReference>
<keyword evidence="1" id="KW-0521">NADP</keyword>
<dbReference type="VEuPathDB" id="FungiDB:HZS61_010917"/>
<dbReference type="PANTHER" id="PTHR42820:SF1">
    <property type="entry name" value="SHORT-CHAIN DEHYDROGENASE_REDUCTASE FAMILY PROTEIN"/>
    <property type="match status" value="1"/>
</dbReference>
<dbReference type="PRINTS" id="PR00080">
    <property type="entry name" value="SDRFAMILY"/>
</dbReference>
<accession>A0A420MSC4</accession>
<comment type="caution">
    <text evidence="2">The sequence shown here is derived from an EMBL/GenBank/DDBJ whole genome shotgun (WGS) entry which is preliminary data.</text>
</comment>
<dbReference type="SUPFAM" id="SSF51735">
    <property type="entry name" value="NAD(P)-binding Rossmann-fold domains"/>
    <property type="match status" value="1"/>
</dbReference>
<reference evidence="2 3" key="1">
    <citation type="journal article" date="2018" name="Sci. Rep.">
        <title>Characterisation of pathogen-specific regions and novel effector candidates in Fusarium oxysporum f. sp. cepae.</title>
        <authorList>
            <person name="Armitage A.D."/>
            <person name="Taylor A."/>
            <person name="Sobczyk M.K."/>
            <person name="Baxter L."/>
            <person name="Greenfield B.P."/>
            <person name="Bates H.J."/>
            <person name="Wilson F."/>
            <person name="Jackson A.C."/>
            <person name="Ott S."/>
            <person name="Harrison R.J."/>
            <person name="Clarkson J.P."/>
        </authorList>
    </citation>
    <scope>NUCLEOTIDE SEQUENCE [LARGE SCALE GENOMIC DNA]</scope>
    <source>
        <strain evidence="2 3">Fo_A13</strain>
    </source>
</reference>
<dbReference type="VEuPathDB" id="FungiDB:FOXG_02609"/>
<dbReference type="VEuPathDB" id="FungiDB:FOMG_10180"/>
<dbReference type="VEuPathDB" id="FungiDB:FOZG_11205"/>
<dbReference type="VEuPathDB" id="FungiDB:FOC1_g10005660"/>
<protein>
    <submittedName>
        <fullName evidence="2">Uncharacterized protein</fullName>
    </submittedName>
</protein>
<dbReference type="PANTHER" id="PTHR42820">
    <property type="entry name" value="SHORT-CHAIN DEHYDROGENASE REDUCTASE"/>
    <property type="match status" value="1"/>
</dbReference>
<dbReference type="PRINTS" id="PR00081">
    <property type="entry name" value="GDHRDH"/>
</dbReference>
<dbReference type="VEuPathDB" id="FungiDB:FOC4_g10005535"/>
<dbReference type="InterPro" id="IPR036291">
    <property type="entry name" value="NAD(P)-bd_dom_sf"/>
</dbReference>
<gene>
    <name evidence="2" type="ORF">BFJ69_g11403</name>
</gene>
<dbReference type="InterPro" id="IPR020904">
    <property type="entry name" value="Sc_DH/Rdtase_CS"/>
</dbReference>